<evidence type="ECO:0000313" key="3">
    <source>
        <dbReference type="Proteomes" id="UP000504635"/>
    </source>
</evidence>
<name>A0A6J2X484_SITOR</name>
<evidence type="ECO:0000313" key="4">
    <source>
        <dbReference type="RefSeq" id="XP_030746006.1"/>
    </source>
</evidence>
<evidence type="ECO:0000259" key="2">
    <source>
        <dbReference type="PROSITE" id="PS50157"/>
    </source>
</evidence>
<dbReference type="RefSeq" id="XP_030746006.1">
    <property type="nucleotide sequence ID" value="XM_030890146.1"/>
</dbReference>
<gene>
    <name evidence="4" type="primary">LOC115874834</name>
</gene>
<dbReference type="InterPro" id="IPR036236">
    <property type="entry name" value="Znf_C2H2_sf"/>
</dbReference>
<protein>
    <submittedName>
        <fullName evidence="4">Uncharacterized protein LOC115874834</fullName>
    </submittedName>
</protein>
<dbReference type="InterPro" id="IPR013087">
    <property type="entry name" value="Znf_C2H2_type"/>
</dbReference>
<dbReference type="KEGG" id="soy:115874834"/>
<feature type="domain" description="C2H2-type" evidence="2">
    <location>
        <begin position="55"/>
        <end position="78"/>
    </location>
</feature>
<dbReference type="PROSITE" id="PS00028">
    <property type="entry name" value="ZINC_FINGER_C2H2_1"/>
    <property type="match status" value="3"/>
</dbReference>
<dbReference type="SMART" id="SM00355">
    <property type="entry name" value="ZnF_C2H2"/>
    <property type="match status" value="3"/>
</dbReference>
<dbReference type="InParanoid" id="A0A6J2X484"/>
<reference evidence="4" key="1">
    <citation type="submission" date="2025-08" db="UniProtKB">
        <authorList>
            <consortium name="RefSeq"/>
        </authorList>
    </citation>
    <scope>IDENTIFICATION</scope>
    <source>
        <tissue evidence="4">Gonads</tissue>
    </source>
</reference>
<dbReference type="OrthoDB" id="6779477at2759"/>
<dbReference type="PROSITE" id="PS50157">
    <property type="entry name" value="ZINC_FINGER_C2H2_2"/>
    <property type="match status" value="1"/>
</dbReference>
<proteinExistence type="predicted"/>
<dbReference type="Gene3D" id="3.30.160.60">
    <property type="entry name" value="Classic Zinc Finger"/>
    <property type="match status" value="1"/>
</dbReference>
<dbReference type="GeneID" id="115874834"/>
<dbReference type="AlphaFoldDB" id="A0A6J2X484"/>
<evidence type="ECO:0000256" key="1">
    <source>
        <dbReference type="PROSITE-ProRule" id="PRU00042"/>
    </source>
</evidence>
<dbReference type="InterPro" id="IPR052797">
    <property type="entry name" value="RegFact_GeneExpr_CellDeath"/>
</dbReference>
<keyword evidence="3" id="KW-1185">Reference proteome</keyword>
<keyword evidence="1" id="KW-0863">Zinc-finger</keyword>
<accession>A0A6J2X484</accession>
<sequence length="448" mass="51935">MEPQQDERQTQHGCLECNLNYSNIFNLRRHVRKVHPQSVDVLAPMKKTDSQVYNYSCSICTRNFSYKKNFNHHMKTCHGEFRCKEECDERNEESNEINTTHNEVTTCGDSKRIRRKSTKCPMCDYSVARKEQLIEHFKTSHNVQIVRQQIEFFSQQQFDEWKCETECNNNSKFVVEKIEKLKGKTVIYYACHRSGNYRPEGKGLRRLKTQGSCKINAYCPASIKKTEHSAEKIDVSYIETHIGHELELRHLQLTREENNYLAMKIAAKIPFDIILDDIRQTISSEELKRIHLITKKDLFNIQQSFNLPSVLPETKDLESTNEMEEPSKSPLIVIEDGKRYEVQLKKEIAFDSFEEENEQTEQTSLRCFGNLKSISQLELIKKTMAPISPILADAPSSGTSTKASEDGLAKLKMIVKRRQISAKKASKKRKYSANQTEFIAVNLLDSNE</sequence>
<dbReference type="PANTHER" id="PTHR33936">
    <property type="entry name" value="PROTEIN CBG17840"/>
    <property type="match status" value="1"/>
</dbReference>
<dbReference type="Proteomes" id="UP000504635">
    <property type="component" value="Unplaced"/>
</dbReference>
<keyword evidence="1" id="KW-0479">Metal-binding</keyword>
<dbReference type="SUPFAM" id="SSF57667">
    <property type="entry name" value="beta-beta-alpha zinc fingers"/>
    <property type="match status" value="1"/>
</dbReference>
<dbReference type="Pfam" id="PF00096">
    <property type="entry name" value="zf-C2H2"/>
    <property type="match status" value="2"/>
</dbReference>
<organism evidence="3 4">
    <name type="scientific">Sitophilus oryzae</name>
    <name type="common">Rice weevil</name>
    <name type="synonym">Curculio oryzae</name>
    <dbReference type="NCBI Taxonomy" id="7048"/>
    <lineage>
        <taxon>Eukaryota</taxon>
        <taxon>Metazoa</taxon>
        <taxon>Ecdysozoa</taxon>
        <taxon>Arthropoda</taxon>
        <taxon>Hexapoda</taxon>
        <taxon>Insecta</taxon>
        <taxon>Pterygota</taxon>
        <taxon>Neoptera</taxon>
        <taxon>Endopterygota</taxon>
        <taxon>Coleoptera</taxon>
        <taxon>Polyphaga</taxon>
        <taxon>Cucujiformia</taxon>
        <taxon>Curculionidae</taxon>
        <taxon>Dryophthorinae</taxon>
        <taxon>Sitophilus</taxon>
    </lineage>
</organism>
<keyword evidence="1" id="KW-0862">Zinc</keyword>
<dbReference type="GO" id="GO:0008270">
    <property type="term" value="F:zinc ion binding"/>
    <property type="evidence" value="ECO:0007669"/>
    <property type="project" value="UniProtKB-KW"/>
</dbReference>
<dbReference type="PANTHER" id="PTHR33936:SF24">
    <property type="entry name" value="C2H2-TYPE DOMAIN-CONTAINING PROTEIN"/>
    <property type="match status" value="1"/>
</dbReference>